<protein>
    <submittedName>
        <fullName evidence="1">Uncharacterized protein</fullName>
    </submittedName>
</protein>
<keyword evidence="2" id="KW-1185">Reference proteome</keyword>
<dbReference type="InterPro" id="IPR019215">
    <property type="entry name" value="DUF2115"/>
</dbReference>
<comment type="caution">
    <text evidence="1">The sequence shown here is derived from an EMBL/GenBank/DDBJ whole genome shotgun (WGS) entry which is preliminary data.</text>
</comment>
<evidence type="ECO:0000313" key="1">
    <source>
        <dbReference type="EMBL" id="PAV06229.1"/>
    </source>
</evidence>
<name>A0A2A2HA11_METBR</name>
<evidence type="ECO:0000313" key="2">
    <source>
        <dbReference type="Proteomes" id="UP000217784"/>
    </source>
</evidence>
<organism evidence="1 2">
    <name type="scientific">Methanobacterium bryantii</name>
    <dbReference type="NCBI Taxonomy" id="2161"/>
    <lineage>
        <taxon>Archaea</taxon>
        <taxon>Methanobacteriati</taxon>
        <taxon>Methanobacteriota</taxon>
        <taxon>Methanomada group</taxon>
        <taxon>Methanobacteria</taxon>
        <taxon>Methanobacteriales</taxon>
        <taxon>Methanobacteriaceae</taxon>
        <taxon>Methanobacterium</taxon>
    </lineage>
</organism>
<dbReference type="Pfam" id="PF09888">
    <property type="entry name" value="DUF2115"/>
    <property type="match status" value="1"/>
</dbReference>
<dbReference type="Proteomes" id="UP000217784">
    <property type="component" value="Unassembled WGS sequence"/>
</dbReference>
<gene>
    <name evidence="1" type="ORF">ASJ80_15475</name>
</gene>
<dbReference type="AlphaFoldDB" id="A0A2A2HA11"/>
<sequence>MVLNEHIRSQLKVFSRIVENIDFSQDVPRQVLLDALKEEARNVDITDIMAALVHMKKETIYVTAGYREELDAYIQSFLMRIKKIQDNNKQYEWFVNADELQRPLKS</sequence>
<accession>A0A2A2HA11</accession>
<reference evidence="1 2" key="1">
    <citation type="journal article" date="2017" name="BMC Genomics">
        <title>Genomic analysis of methanogenic archaea reveals a shift towards energy conservation.</title>
        <authorList>
            <person name="Gilmore S.P."/>
            <person name="Henske J.K."/>
            <person name="Sexton J.A."/>
            <person name="Solomon K.V."/>
            <person name="Seppala S."/>
            <person name="Yoo J.I."/>
            <person name="Huyett L.M."/>
            <person name="Pressman A."/>
            <person name="Cogan J.Z."/>
            <person name="Kivenson V."/>
            <person name="Peng X."/>
            <person name="Tan Y."/>
            <person name="Valentine D.L."/>
            <person name="O'Malley M.A."/>
        </authorList>
    </citation>
    <scope>NUCLEOTIDE SEQUENCE [LARGE SCALE GENOMIC DNA]</scope>
    <source>
        <strain evidence="1 2">M.o.H.</strain>
    </source>
</reference>
<proteinExistence type="predicted"/>
<dbReference type="EMBL" id="LMVM01000001">
    <property type="protein sequence ID" value="PAV06229.1"/>
    <property type="molecule type" value="Genomic_DNA"/>
</dbReference>